<accession>A0A9W6YJV1</accession>
<keyword evidence="2" id="KW-1185">Reference proteome</keyword>
<organism evidence="1 2">
    <name type="scientific">Phytophthora fragariaefolia</name>
    <dbReference type="NCBI Taxonomy" id="1490495"/>
    <lineage>
        <taxon>Eukaryota</taxon>
        <taxon>Sar</taxon>
        <taxon>Stramenopiles</taxon>
        <taxon>Oomycota</taxon>
        <taxon>Peronosporomycetes</taxon>
        <taxon>Peronosporales</taxon>
        <taxon>Peronosporaceae</taxon>
        <taxon>Phytophthora</taxon>
    </lineage>
</organism>
<proteinExistence type="predicted"/>
<dbReference type="Proteomes" id="UP001165121">
    <property type="component" value="Unassembled WGS sequence"/>
</dbReference>
<evidence type="ECO:0000313" key="1">
    <source>
        <dbReference type="EMBL" id="GMF69043.1"/>
    </source>
</evidence>
<evidence type="ECO:0000313" key="2">
    <source>
        <dbReference type="Proteomes" id="UP001165121"/>
    </source>
</evidence>
<name>A0A9W6YJV1_9STRA</name>
<comment type="caution">
    <text evidence="1">The sequence shown here is derived from an EMBL/GenBank/DDBJ whole genome shotgun (WGS) entry which is preliminary data.</text>
</comment>
<reference evidence="1" key="1">
    <citation type="submission" date="2023-04" db="EMBL/GenBank/DDBJ databases">
        <title>Phytophthora fragariaefolia NBRC 109709.</title>
        <authorList>
            <person name="Ichikawa N."/>
            <person name="Sato H."/>
            <person name="Tonouchi N."/>
        </authorList>
    </citation>
    <scope>NUCLEOTIDE SEQUENCE</scope>
    <source>
        <strain evidence="1">NBRC 109709</strain>
    </source>
</reference>
<dbReference type="EMBL" id="BSXT01009015">
    <property type="protein sequence ID" value="GMF69043.1"/>
    <property type="molecule type" value="Genomic_DNA"/>
</dbReference>
<protein>
    <submittedName>
        <fullName evidence="1">Unnamed protein product</fullName>
    </submittedName>
</protein>
<gene>
    <name evidence="1" type="ORF">Pfra01_002848200</name>
</gene>
<dbReference type="AlphaFoldDB" id="A0A9W6YJV1"/>
<sequence>MVLKSPSTLESELTSLPAMSWKRFARGLHDGRIEQICILSDVERMKSEAEELKQLVTEGADALSAKSKKEHFDDQSWDLLQSSPLYEVLREYKDVLPDEIPAELPQDKGVQREIVLVPGTKFIA</sequence>